<dbReference type="Proteomes" id="UP000191055">
    <property type="component" value="Unassembled WGS sequence"/>
</dbReference>
<protein>
    <submittedName>
        <fullName evidence="1">Uncharacterized protein</fullName>
    </submittedName>
</protein>
<reference evidence="2" key="1">
    <citation type="submission" date="2017-02" db="EMBL/GenBank/DDBJ databases">
        <authorList>
            <person name="Varghese N."/>
            <person name="Submissions S."/>
        </authorList>
    </citation>
    <scope>NUCLEOTIDE SEQUENCE [LARGE SCALE GENOMIC DNA]</scope>
    <source>
        <strain evidence="2">DSM 24412</strain>
    </source>
</reference>
<sequence length="40" mass="4842">FKQLKDIVKIQLKSLDEQDFMKSLKKISDDIYIENKKKLE</sequence>
<gene>
    <name evidence="1" type="ORF">SAMN03080601_03564</name>
</gene>
<dbReference type="EMBL" id="FUYV01000059">
    <property type="protein sequence ID" value="SKC24267.1"/>
    <property type="molecule type" value="Genomic_DNA"/>
</dbReference>
<accession>A0A1T5HUD7</accession>
<evidence type="ECO:0000313" key="1">
    <source>
        <dbReference type="EMBL" id="SKC24267.1"/>
    </source>
</evidence>
<keyword evidence="2" id="KW-1185">Reference proteome</keyword>
<name>A0A1T5HUD7_9BACT</name>
<feature type="non-terminal residue" evidence="1">
    <location>
        <position position="1"/>
    </location>
</feature>
<proteinExistence type="predicted"/>
<evidence type="ECO:0000313" key="2">
    <source>
        <dbReference type="Proteomes" id="UP000191055"/>
    </source>
</evidence>
<dbReference type="STRING" id="889453.SAMN03080601_03564"/>
<dbReference type="AlphaFoldDB" id="A0A1T5HUD7"/>
<organism evidence="1 2">
    <name type="scientific">Alkalitalea saponilacus</name>
    <dbReference type="NCBI Taxonomy" id="889453"/>
    <lineage>
        <taxon>Bacteria</taxon>
        <taxon>Pseudomonadati</taxon>
        <taxon>Bacteroidota</taxon>
        <taxon>Bacteroidia</taxon>
        <taxon>Marinilabiliales</taxon>
        <taxon>Marinilabiliaceae</taxon>
        <taxon>Alkalitalea</taxon>
    </lineage>
</organism>